<reference evidence="2 3" key="1">
    <citation type="submission" date="2019-03" db="EMBL/GenBank/DDBJ databases">
        <title>Genomic Encyclopedia of Type Strains, Phase IV (KMG-IV): sequencing the most valuable type-strain genomes for metagenomic binning, comparative biology and taxonomic classification.</title>
        <authorList>
            <person name="Goeker M."/>
        </authorList>
    </citation>
    <scope>NUCLEOTIDE SEQUENCE [LARGE SCALE GENOMIC DNA]</scope>
    <source>
        <strain evidence="2 3">DSM 24830</strain>
    </source>
</reference>
<comment type="caution">
    <text evidence="2">The sequence shown here is derived from an EMBL/GenBank/DDBJ whole genome shotgun (WGS) entry which is preliminary data.</text>
</comment>
<evidence type="ECO:0000256" key="1">
    <source>
        <dbReference type="SAM" id="MobiDB-lite"/>
    </source>
</evidence>
<organism evidence="2 3">
    <name type="scientific">Cocleimonas flava</name>
    <dbReference type="NCBI Taxonomy" id="634765"/>
    <lineage>
        <taxon>Bacteria</taxon>
        <taxon>Pseudomonadati</taxon>
        <taxon>Pseudomonadota</taxon>
        <taxon>Gammaproteobacteria</taxon>
        <taxon>Thiotrichales</taxon>
        <taxon>Thiotrichaceae</taxon>
        <taxon>Cocleimonas</taxon>
    </lineage>
</organism>
<evidence type="ECO:0000313" key="3">
    <source>
        <dbReference type="Proteomes" id="UP000294887"/>
    </source>
</evidence>
<dbReference type="AlphaFoldDB" id="A0A4R1F2M3"/>
<evidence type="ECO:0000313" key="2">
    <source>
        <dbReference type="EMBL" id="TCJ84611.1"/>
    </source>
</evidence>
<proteinExistence type="predicted"/>
<feature type="region of interest" description="Disordered" evidence="1">
    <location>
        <begin position="1"/>
        <end position="29"/>
    </location>
</feature>
<protein>
    <submittedName>
        <fullName evidence="2">Uncharacterized protein</fullName>
    </submittedName>
</protein>
<sequence>MMDDNDKANPKKAQQDLDRIMVDSRPALE</sequence>
<accession>A0A4R1F2M3</accession>
<name>A0A4R1F2M3_9GAMM</name>
<keyword evidence="3" id="KW-1185">Reference proteome</keyword>
<gene>
    <name evidence="2" type="ORF">EV695_2570</name>
</gene>
<dbReference type="EMBL" id="SMFQ01000004">
    <property type="protein sequence ID" value="TCJ84611.1"/>
    <property type="molecule type" value="Genomic_DNA"/>
</dbReference>
<dbReference type="Proteomes" id="UP000294887">
    <property type="component" value="Unassembled WGS sequence"/>
</dbReference>